<dbReference type="InterPro" id="IPR014710">
    <property type="entry name" value="RmlC-like_jellyroll"/>
</dbReference>
<evidence type="ECO:0000256" key="2">
    <source>
        <dbReference type="ARBA" id="ARBA00023125"/>
    </source>
</evidence>
<dbReference type="Pfam" id="PF00027">
    <property type="entry name" value="cNMP_binding"/>
    <property type="match status" value="1"/>
</dbReference>
<protein>
    <submittedName>
        <fullName evidence="6">Crp/Fnr family transcriptional regulator</fullName>
    </submittedName>
</protein>
<dbReference type="SUPFAM" id="SSF46785">
    <property type="entry name" value="Winged helix' DNA-binding domain"/>
    <property type="match status" value="1"/>
</dbReference>
<dbReference type="AlphaFoldDB" id="A0A2S0N8F3"/>
<reference evidence="6 7" key="1">
    <citation type="submission" date="2018-03" db="EMBL/GenBank/DDBJ databases">
        <title>Genome sequencing of Phreatobacter sp.</title>
        <authorList>
            <person name="Kim S.-J."/>
            <person name="Heo J."/>
            <person name="Kwon S.-W."/>
        </authorList>
    </citation>
    <scope>NUCLEOTIDE SEQUENCE [LARGE SCALE GENOMIC DNA]</scope>
    <source>
        <strain evidence="6 7">S-12</strain>
    </source>
</reference>
<dbReference type="PANTHER" id="PTHR24567">
    <property type="entry name" value="CRP FAMILY TRANSCRIPTIONAL REGULATORY PROTEIN"/>
    <property type="match status" value="1"/>
</dbReference>
<feature type="domain" description="HTH crp-type" evidence="5">
    <location>
        <begin position="156"/>
        <end position="219"/>
    </location>
</feature>
<dbReference type="Gene3D" id="1.10.10.10">
    <property type="entry name" value="Winged helix-like DNA-binding domain superfamily/Winged helix DNA-binding domain"/>
    <property type="match status" value="1"/>
</dbReference>
<evidence type="ECO:0000313" key="6">
    <source>
        <dbReference type="EMBL" id="AVO44432.1"/>
    </source>
</evidence>
<dbReference type="InterPro" id="IPR012318">
    <property type="entry name" value="HTH_CRP"/>
</dbReference>
<evidence type="ECO:0000259" key="4">
    <source>
        <dbReference type="PROSITE" id="PS50042"/>
    </source>
</evidence>
<dbReference type="GO" id="GO:0003700">
    <property type="term" value="F:DNA-binding transcription factor activity"/>
    <property type="evidence" value="ECO:0007669"/>
    <property type="project" value="TreeGrafter"/>
</dbReference>
<feature type="domain" description="Cyclic nucleotide-binding" evidence="4">
    <location>
        <begin position="20"/>
        <end position="142"/>
    </location>
</feature>
<dbReference type="EMBL" id="CP027668">
    <property type="protein sequence ID" value="AVO44432.1"/>
    <property type="molecule type" value="Genomic_DNA"/>
</dbReference>
<dbReference type="RefSeq" id="WP_106747762.1">
    <property type="nucleotide sequence ID" value="NZ_CP027668.1"/>
</dbReference>
<dbReference type="Pfam" id="PF13545">
    <property type="entry name" value="HTH_Crp_2"/>
    <property type="match status" value="1"/>
</dbReference>
<keyword evidence="3" id="KW-0804">Transcription</keyword>
<dbReference type="PANTHER" id="PTHR24567:SF74">
    <property type="entry name" value="HTH-TYPE TRANSCRIPTIONAL REGULATOR ARCR"/>
    <property type="match status" value="1"/>
</dbReference>
<dbReference type="KEGG" id="phr:C6569_04780"/>
<dbReference type="SUPFAM" id="SSF51206">
    <property type="entry name" value="cAMP-binding domain-like"/>
    <property type="match status" value="1"/>
</dbReference>
<gene>
    <name evidence="6" type="ORF">C6569_04780</name>
</gene>
<evidence type="ECO:0000256" key="3">
    <source>
        <dbReference type="ARBA" id="ARBA00023163"/>
    </source>
</evidence>
<proteinExistence type="predicted"/>
<dbReference type="GO" id="GO:0003677">
    <property type="term" value="F:DNA binding"/>
    <property type="evidence" value="ECO:0007669"/>
    <property type="project" value="UniProtKB-KW"/>
</dbReference>
<dbReference type="InterPro" id="IPR018490">
    <property type="entry name" value="cNMP-bd_dom_sf"/>
</dbReference>
<dbReference type="InterPro" id="IPR036390">
    <property type="entry name" value="WH_DNA-bd_sf"/>
</dbReference>
<dbReference type="InterPro" id="IPR050397">
    <property type="entry name" value="Env_Response_Regulators"/>
</dbReference>
<keyword evidence="2" id="KW-0238">DNA-binding</keyword>
<organism evidence="6 7">
    <name type="scientific">Phreatobacter cathodiphilus</name>
    <dbReference type="NCBI Taxonomy" id="1868589"/>
    <lineage>
        <taxon>Bacteria</taxon>
        <taxon>Pseudomonadati</taxon>
        <taxon>Pseudomonadota</taxon>
        <taxon>Alphaproteobacteria</taxon>
        <taxon>Hyphomicrobiales</taxon>
        <taxon>Phreatobacteraceae</taxon>
        <taxon>Phreatobacter</taxon>
    </lineage>
</organism>
<dbReference type="Gene3D" id="2.60.120.10">
    <property type="entry name" value="Jelly Rolls"/>
    <property type="match status" value="1"/>
</dbReference>
<evidence type="ECO:0000259" key="5">
    <source>
        <dbReference type="PROSITE" id="PS51063"/>
    </source>
</evidence>
<dbReference type="PROSITE" id="PS50042">
    <property type="entry name" value="CNMP_BINDING_3"/>
    <property type="match status" value="1"/>
</dbReference>
<dbReference type="OrthoDB" id="9776746at2"/>
<dbReference type="GO" id="GO:0005829">
    <property type="term" value="C:cytosol"/>
    <property type="evidence" value="ECO:0007669"/>
    <property type="project" value="TreeGrafter"/>
</dbReference>
<evidence type="ECO:0000256" key="1">
    <source>
        <dbReference type="ARBA" id="ARBA00023015"/>
    </source>
</evidence>
<keyword evidence="1" id="KW-0805">Transcription regulation</keyword>
<dbReference type="Proteomes" id="UP000237889">
    <property type="component" value="Chromosome"/>
</dbReference>
<dbReference type="PROSITE" id="PS51063">
    <property type="entry name" value="HTH_CRP_2"/>
    <property type="match status" value="1"/>
</dbReference>
<sequence length="228" mass="24528">MDHRANPAAAAEAGIDRIADFAGLDAEAREQVARRARVVQLPKDSHPFVAGAPCEAYLIVIEGCVRVQIVAESGREIVLYRVASGESCVLTTSCLLKHEPYSAEALCESVVTALAIPAGLFHDLLGTSSAFRKAVLESYATRVTDLIMTFEELAFRRLDRRLAEALVERAVDGAVTATHHDLAVELGSAREVVSRALKALEQDGLVGLGRGMIRITAPDRLARLARSV</sequence>
<accession>A0A2S0N8F3</accession>
<dbReference type="InterPro" id="IPR000595">
    <property type="entry name" value="cNMP-bd_dom"/>
</dbReference>
<dbReference type="CDD" id="cd00038">
    <property type="entry name" value="CAP_ED"/>
    <property type="match status" value="1"/>
</dbReference>
<keyword evidence="7" id="KW-1185">Reference proteome</keyword>
<dbReference type="InterPro" id="IPR036388">
    <property type="entry name" value="WH-like_DNA-bd_sf"/>
</dbReference>
<evidence type="ECO:0000313" key="7">
    <source>
        <dbReference type="Proteomes" id="UP000237889"/>
    </source>
</evidence>
<name>A0A2S0N8F3_9HYPH</name>
<dbReference type="SMART" id="SM00419">
    <property type="entry name" value="HTH_CRP"/>
    <property type="match status" value="1"/>
</dbReference>